<dbReference type="InterPro" id="IPR003690">
    <property type="entry name" value="MTERF"/>
</dbReference>
<dbReference type="HOGENOM" id="CLU_1995855_0_0_1"/>
<dbReference type="AlphaFoldDB" id="M4DLM4"/>
<dbReference type="Pfam" id="PF02536">
    <property type="entry name" value="mTERF"/>
    <property type="match status" value="1"/>
</dbReference>
<dbReference type="GO" id="GO:0009658">
    <property type="term" value="P:chloroplast organization"/>
    <property type="evidence" value="ECO:0000318"/>
    <property type="project" value="GO_Central"/>
</dbReference>
<accession>M4DLM4</accession>
<dbReference type="GO" id="GO:0003676">
    <property type="term" value="F:nucleic acid binding"/>
    <property type="evidence" value="ECO:0007669"/>
    <property type="project" value="InterPro"/>
</dbReference>
<evidence type="ECO:0000313" key="1">
    <source>
        <dbReference type="EnsemblPlants" id="Bra017405.1-P"/>
    </source>
</evidence>
<keyword evidence="2" id="KW-1185">Reference proteome</keyword>
<name>M4DLM4_BRACM</name>
<evidence type="ECO:0000313" key="2">
    <source>
        <dbReference type="Proteomes" id="UP000011750"/>
    </source>
</evidence>
<protein>
    <submittedName>
        <fullName evidence="1">Uncharacterized protein</fullName>
    </submittedName>
</protein>
<organism evidence="1 2">
    <name type="scientific">Brassica campestris</name>
    <name type="common">Field mustard</name>
    <dbReference type="NCBI Taxonomy" id="3711"/>
    <lineage>
        <taxon>Eukaryota</taxon>
        <taxon>Viridiplantae</taxon>
        <taxon>Streptophyta</taxon>
        <taxon>Embryophyta</taxon>
        <taxon>Tracheophyta</taxon>
        <taxon>Spermatophyta</taxon>
        <taxon>Magnoliopsida</taxon>
        <taxon>eudicotyledons</taxon>
        <taxon>Gunneridae</taxon>
        <taxon>Pentapetalae</taxon>
        <taxon>rosids</taxon>
        <taxon>malvids</taxon>
        <taxon>Brassicales</taxon>
        <taxon>Brassicaceae</taxon>
        <taxon>Brassiceae</taxon>
        <taxon>Brassica</taxon>
    </lineage>
</organism>
<proteinExistence type="predicted"/>
<reference evidence="1 2" key="2">
    <citation type="journal article" date="2018" name="Hortic Res">
        <title>Improved Brassica rapa reference genome by single-molecule sequencing and chromosome conformation capture technologies.</title>
        <authorList>
            <person name="Zhang L."/>
            <person name="Cai X."/>
            <person name="Wu J."/>
            <person name="Liu M."/>
            <person name="Grob S."/>
            <person name="Cheng F."/>
            <person name="Liang J."/>
            <person name="Cai C."/>
            <person name="Liu Z."/>
            <person name="Liu B."/>
            <person name="Wang F."/>
            <person name="Li S."/>
            <person name="Liu F."/>
            <person name="Li X."/>
            <person name="Cheng L."/>
            <person name="Yang W."/>
            <person name="Li M.H."/>
            <person name="Grossniklaus U."/>
            <person name="Zheng H."/>
            <person name="Wang X."/>
        </authorList>
    </citation>
    <scope>NUCLEOTIDE SEQUENCE [LARGE SCALE GENOMIC DNA]</scope>
    <source>
        <strain evidence="1 2">cv. Chiifu-401-42</strain>
    </source>
</reference>
<dbReference type="STRING" id="51351.M4DLM4"/>
<dbReference type="eggNOG" id="KOG1267">
    <property type="taxonomic scope" value="Eukaryota"/>
</dbReference>
<dbReference type="Proteomes" id="UP000011750">
    <property type="component" value="Chromosome A09"/>
</dbReference>
<sequence length="125" mass="14438">MFPDLLTSDPESDDILPVLRFLPSTSHLLRRFPSPSGVSDSQNATVRRTRHDYVAEHGLARVECGANANVREVKRFPQYFSFSLERKIKPIRRRLLKEHGILMPLSEMLKVSDGQFNNWRLAFLT</sequence>
<dbReference type="EnsemblPlants" id="Bra017405.1">
    <property type="protein sequence ID" value="Bra017405.1-P"/>
    <property type="gene ID" value="Bra017405"/>
</dbReference>
<dbReference type="Gramene" id="Bra017405.1">
    <property type="protein sequence ID" value="Bra017405.1-P"/>
    <property type="gene ID" value="Bra017405"/>
</dbReference>
<dbReference type="InParanoid" id="M4DLM4"/>
<dbReference type="GO" id="GO:0009507">
    <property type="term" value="C:chloroplast"/>
    <property type="evidence" value="ECO:0000318"/>
    <property type="project" value="GO_Central"/>
</dbReference>
<reference evidence="1" key="3">
    <citation type="submission" date="2023-03" db="UniProtKB">
        <authorList>
            <consortium name="EnsemblPlants"/>
        </authorList>
    </citation>
    <scope>IDENTIFICATION</scope>
    <source>
        <strain evidence="1">cv. Chiifu-401-42</strain>
    </source>
</reference>
<reference evidence="1 2" key="1">
    <citation type="journal article" date="2011" name="Nat. Genet.">
        <title>The genome of the mesopolyploid crop species Brassica rapa.</title>
        <authorList>
            <consortium name="Brassica rapa Genome Sequencing Project Consortium"/>
            <person name="Wang X."/>
            <person name="Wang H."/>
            <person name="Wang J."/>
            <person name="Sun R."/>
            <person name="Wu J."/>
            <person name="Liu S."/>
            <person name="Bai Y."/>
            <person name="Mun J.H."/>
            <person name="Bancroft I."/>
            <person name="Cheng F."/>
            <person name="Huang S."/>
            <person name="Li X."/>
            <person name="Hua W."/>
            <person name="Wang J."/>
            <person name="Wang X."/>
            <person name="Freeling M."/>
            <person name="Pires J.C."/>
            <person name="Paterson A.H."/>
            <person name="Chalhoub B."/>
            <person name="Wang B."/>
            <person name="Hayward A."/>
            <person name="Sharpe A.G."/>
            <person name="Park B.S."/>
            <person name="Weisshaar B."/>
            <person name="Liu B."/>
            <person name="Li B."/>
            <person name="Liu B."/>
            <person name="Tong C."/>
            <person name="Song C."/>
            <person name="Duran C."/>
            <person name="Peng C."/>
            <person name="Geng C."/>
            <person name="Koh C."/>
            <person name="Lin C."/>
            <person name="Edwards D."/>
            <person name="Mu D."/>
            <person name="Shen D."/>
            <person name="Soumpourou E."/>
            <person name="Li F."/>
            <person name="Fraser F."/>
            <person name="Conant G."/>
            <person name="Lassalle G."/>
            <person name="King G.J."/>
            <person name="Bonnema G."/>
            <person name="Tang H."/>
            <person name="Wang H."/>
            <person name="Belcram H."/>
            <person name="Zhou H."/>
            <person name="Hirakawa H."/>
            <person name="Abe H."/>
            <person name="Guo H."/>
            <person name="Wang H."/>
            <person name="Jin H."/>
            <person name="Parkin I.A."/>
            <person name="Batley J."/>
            <person name="Kim J.S."/>
            <person name="Just J."/>
            <person name="Li J."/>
            <person name="Xu J."/>
            <person name="Deng J."/>
            <person name="Kim J.A."/>
            <person name="Li J."/>
            <person name="Yu J."/>
            <person name="Meng J."/>
            <person name="Wang J."/>
            <person name="Min J."/>
            <person name="Poulain J."/>
            <person name="Wang J."/>
            <person name="Hatakeyama K."/>
            <person name="Wu K."/>
            <person name="Wang L."/>
            <person name="Fang L."/>
            <person name="Trick M."/>
            <person name="Links M.G."/>
            <person name="Zhao M."/>
            <person name="Jin M."/>
            <person name="Ramchiary N."/>
            <person name="Drou N."/>
            <person name="Berkman P.J."/>
            <person name="Cai Q."/>
            <person name="Huang Q."/>
            <person name="Li R."/>
            <person name="Tabata S."/>
            <person name="Cheng S."/>
            <person name="Zhang S."/>
            <person name="Zhang S."/>
            <person name="Huang S."/>
            <person name="Sato S."/>
            <person name="Sun S."/>
            <person name="Kwon S.J."/>
            <person name="Choi S.R."/>
            <person name="Lee T.H."/>
            <person name="Fan W."/>
            <person name="Zhao X."/>
            <person name="Tan X."/>
            <person name="Xu X."/>
            <person name="Wang Y."/>
            <person name="Qiu Y."/>
            <person name="Yin Y."/>
            <person name="Li Y."/>
            <person name="Du Y."/>
            <person name="Liao Y."/>
            <person name="Lim Y."/>
            <person name="Narusaka Y."/>
            <person name="Wang Y."/>
            <person name="Wang Z."/>
            <person name="Li Z."/>
            <person name="Wang Z."/>
            <person name="Xiong Z."/>
            <person name="Zhang Z."/>
        </authorList>
    </citation>
    <scope>NUCLEOTIDE SEQUENCE [LARGE SCALE GENOMIC DNA]</scope>
    <source>
        <strain evidence="1 2">cv. Chiifu-401-42</strain>
    </source>
</reference>